<evidence type="ECO:0000313" key="1">
    <source>
        <dbReference type="EMBL" id="KAJ9055467.1"/>
    </source>
</evidence>
<protein>
    <submittedName>
        <fullName evidence="1">Uncharacterized protein</fullName>
    </submittedName>
</protein>
<keyword evidence="2" id="KW-1185">Reference proteome</keyword>
<proteinExistence type="predicted"/>
<comment type="caution">
    <text evidence="1">The sequence shown here is derived from an EMBL/GenBank/DDBJ whole genome shotgun (WGS) entry which is preliminary data.</text>
</comment>
<dbReference type="EMBL" id="QTSX02006398">
    <property type="protein sequence ID" value="KAJ9055467.1"/>
    <property type="molecule type" value="Genomic_DNA"/>
</dbReference>
<evidence type="ECO:0000313" key="2">
    <source>
        <dbReference type="Proteomes" id="UP001165960"/>
    </source>
</evidence>
<accession>A0ACC2RZK4</accession>
<name>A0ACC2RZK4_9FUNG</name>
<sequence>MALKRPRQPSPTTLNPTASEDACEAGLRELSSLSITSKETKLSLSGTKPLIKAKKVDETNSAPIVTGLISLEEQQRVLQLRRARFAQIPNIFCPIPLKSIQSAIVSFLEDTACPPIINRMLAKRNTSLLPRALMIVVPKLDCLFLNQISTLAKKPFPLSSLTINFNLVEDQQRGQHTMDLLQEFFAFGCVTFGPGNKNNLFSPLIDLLQIKLDEAQQRKLEKIVEESPLASDNPIRYLLTPQQLEGRGYPMPVELDAGSTLKENWFQPVPFTSEGPKAPIKLLALDCEMCKTTVGTELTRISMVDFDGKTVLDELVKPEAPIINYLTEYSGITAEVLSGVTTTLKDIQQKLLQIMDNSTVLVGQGLRNDLKALRLVHPFIIDTGVIYSHIKGPPYTPSLRWLTQQWLNRTIQAAPEGQGHDSVEDAIACMDLVKLKLQKGPSFGIYKSNLETVFSRLARLPSDAIRSGVADYISSLPLADGAAVFRPCESDLEVRDQAIKFLKSGDMRLVMARFLGLEQNLADVSDQASSRETSTQVMSRFLAIFEQVLRSVPKDTLIMVTSGHSYSPEINRLKTKKQLNQAHFDGQKLHLLPPGQLWTSTDNQHLEQEIHTARHGLTLWGYT</sequence>
<gene>
    <name evidence="1" type="ORF">DSO57_1003547</name>
</gene>
<organism evidence="1 2">
    <name type="scientific">Entomophthora muscae</name>
    <dbReference type="NCBI Taxonomy" id="34485"/>
    <lineage>
        <taxon>Eukaryota</taxon>
        <taxon>Fungi</taxon>
        <taxon>Fungi incertae sedis</taxon>
        <taxon>Zoopagomycota</taxon>
        <taxon>Entomophthoromycotina</taxon>
        <taxon>Entomophthoromycetes</taxon>
        <taxon>Entomophthorales</taxon>
        <taxon>Entomophthoraceae</taxon>
        <taxon>Entomophthora</taxon>
    </lineage>
</organism>
<dbReference type="Proteomes" id="UP001165960">
    <property type="component" value="Unassembled WGS sequence"/>
</dbReference>
<reference evidence="1" key="1">
    <citation type="submission" date="2022-04" db="EMBL/GenBank/DDBJ databases">
        <title>Genome of the entomopathogenic fungus Entomophthora muscae.</title>
        <authorList>
            <person name="Elya C."/>
            <person name="Lovett B.R."/>
            <person name="Lee E."/>
            <person name="Macias A.M."/>
            <person name="Hajek A.E."/>
            <person name="De Bivort B.L."/>
            <person name="Kasson M.T."/>
            <person name="De Fine Licht H.H."/>
            <person name="Stajich J.E."/>
        </authorList>
    </citation>
    <scope>NUCLEOTIDE SEQUENCE</scope>
    <source>
        <strain evidence="1">Berkeley</strain>
    </source>
</reference>